<dbReference type="AlphaFoldDB" id="A0A640VV07"/>
<dbReference type="RefSeq" id="WP_159980025.1">
    <property type="nucleotide sequence ID" value="NZ_BLIV01000008.1"/>
</dbReference>
<dbReference type="SUPFAM" id="SSF52540">
    <property type="entry name" value="P-loop containing nucleoside triphosphate hydrolases"/>
    <property type="match status" value="2"/>
</dbReference>
<gene>
    <name evidence="10" type="ORF">So717_36120</name>
</gene>
<dbReference type="InterPro" id="IPR027417">
    <property type="entry name" value="P-loop_NTPase"/>
</dbReference>
<evidence type="ECO:0000313" key="10">
    <source>
        <dbReference type="EMBL" id="GFE51859.1"/>
    </source>
</evidence>
<dbReference type="SMART" id="SM00382">
    <property type="entry name" value="AAA"/>
    <property type="match status" value="2"/>
</dbReference>
<dbReference type="InterPro" id="IPR017871">
    <property type="entry name" value="ABC_transporter-like_CS"/>
</dbReference>
<evidence type="ECO:0000313" key="11">
    <source>
        <dbReference type="Proteomes" id="UP000436522"/>
    </source>
</evidence>
<feature type="domain" description="ABC transporter" evidence="9">
    <location>
        <begin position="6"/>
        <end position="243"/>
    </location>
</feature>
<dbReference type="PANTHER" id="PTHR43790">
    <property type="entry name" value="CARBOHYDRATE TRANSPORT ATP-BINDING PROTEIN MG119-RELATED"/>
    <property type="match status" value="1"/>
</dbReference>
<keyword evidence="8" id="KW-0472">Membrane</keyword>
<keyword evidence="4" id="KW-0677">Repeat</keyword>
<organism evidence="10 11">
    <name type="scientific">Roseobacter cerasinus</name>
    <dbReference type="NCBI Taxonomy" id="2602289"/>
    <lineage>
        <taxon>Bacteria</taxon>
        <taxon>Pseudomonadati</taxon>
        <taxon>Pseudomonadota</taxon>
        <taxon>Alphaproteobacteria</taxon>
        <taxon>Rhodobacterales</taxon>
        <taxon>Roseobacteraceae</taxon>
        <taxon>Roseobacter</taxon>
    </lineage>
</organism>
<evidence type="ECO:0000256" key="1">
    <source>
        <dbReference type="ARBA" id="ARBA00022448"/>
    </source>
</evidence>
<dbReference type="Proteomes" id="UP000436522">
    <property type="component" value="Unassembled WGS sequence"/>
</dbReference>
<dbReference type="InterPro" id="IPR003439">
    <property type="entry name" value="ABC_transporter-like_ATP-bd"/>
</dbReference>
<dbReference type="CDD" id="cd03216">
    <property type="entry name" value="ABC_Carb_Monos_I"/>
    <property type="match status" value="1"/>
</dbReference>
<keyword evidence="7" id="KW-1278">Translocase</keyword>
<feature type="domain" description="ABC transporter" evidence="9">
    <location>
        <begin position="254"/>
        <end position="498"/>
    </location>
</feature>
<dbReference type="InterPro" id="IPR003593">
    <property type="entry name" value="AAA+_ATPase"/>
</dbReference>
<evidence type="ECO:0000256" key="5">
    <source>
        <dbReference type="ARBA" id="ARBA00022741"/>
    </source>
</evidence>
<dbReference type="Gene3D" id="3.40.50.300">
    <property type="entry name" value="P-loop containing nucleotide triphosphate hydrolases"/>
    <property type="match status" value="2"/>
</dbReference>
<dbReference type="PANTHER" id="PTHR43790:SF3">
    <property type="entry name" value="D-ALLOSE IMPORT ATP-BINDING PROTEIN ALSA-RELATED"/>
    <property type="match status" value="1"/>
</dbReference>
<keyword evidence="11" id="KW-1185">Reference proteome</keyword>
<proteinExistence type="predicted"/>
<dbReference type="OrthoDB" id="9805029at2"/>
<evidence type="ECO:0000256" key="3">
    <source>
        <dbReference type="ARBA" id="ARBA00022597"/>
    </source>
</evidence>
<dbReference type="InterPro" id="IPR050107">
    <property type="entry name" value="ABC_carbohydrate_import_ATPase"/>
</dbReference>
<keyword evidence="2" id="KW-1003">Cell membrane</keyword>
<dbReference type="GO" id="GO:0005524">
    <property type="term" value="F:ATP binding"/>
    <property type="evidence" value="ECO:0007669"/>
    <property type="project" value="UniProtKB-KW"/>
</dbReference>
<evidence type="ECO:0000256" key="2">
    <source>
        <dbReference type="ARBA" id="ARBA00022475"/>
    </source>
</evidence>
<dbReference type="Pfam" id="PF00005">
    <property type="entry name" value="ABC_tran"/>
    <property type="match status" value="2"/>
</dbReference>
<evidence type="ECO:0000256" key="4">
    <source>
        <dbReference type="ARBA" id="ARBA00022737"/>
    </source>
</evidence>
<evidence type="ECO:0000256" key="8">
    <source>
        <dbReference type="ARBA" id="ARBA00023136"/>
    </source>
</evidence>
<dbReference type="GO" id="GO:0016887">
    <property type="term" value="F:ATP hydrolysis activity"/>
    <property type="evidence" value="ECO:0007669"/>
    <property type="project" value="InterPro"/>
</dbReference>
<dbReference type="EMBL" id="BLIV01000008">
    <property type="protein sequence ID" value="GFE51859.1"/>
    <property type="molecule type" value="Genomic_DNA"/>
</dbReference>
<dbReference type="CDD" id="cd03215">
    <property type="entry name" value="ABC_Carb_Monos_II"/>
    <property type="match status" value="1"/>
</dbReference>
<evidence type="ECO:0000259" key="9">
    <source>
        <dbReference type="PROSITE" id="PS50893"/>
    </source>
</evidence>
<keyword evidence="3" id="KW-0762">Sugar transport</keyword>
<protein>
    <submittedName>
        <fullName evidence="10">Sugar ABC transporter ATP-binding protein</fullName>
    </submittedName>
</protein>
<keyword evidence="5" id="KW-0547">Nucleotide-binding</keyword>
<name>A0A640VV07_9RHOB</name>
<evidence type="ECO:0000256" key="6">
    <source>
        <dbReference type="ARBA" id="ARBA00022840"/>
    </source>
</evidence>
<evidence type="ECO:0000256" key="7">
    <source>
        <dbReference type="ARBA" id="ARBA00022967"/>
    </source>
</evidence>
<keyword evidence="1" id="KW-0813">Transport</keyword>
<keyword evidence="6 10" id="KW-0067">ATP-binding</keyword>
<dbReference type="PROSITE" id="PS00211">
    <property type="entry name" value="ABC_TRANSPORTER_1"/>
    <property type="match status" value="1"/>
</dbReference>
<accession>A0A640VV07</accession>
<dbReference type="PROSITE" id="PS50893">
    <property type="entry name" value="ABC_TRANSPORTER_2"/>
    <property type="match status" value="2"/>
</dbReference>
<sequence>MADFAVSLKDIVKEFPGVRALDSASLEVKSGEVHGLVGENGAGKSTVIKVLAGVYQPEAGSIMINGQSLNPATPAAVHDAGIRFIHQELHLVPHFTVTESVFMGQELRGRFGIAKREMRRRAEAFLRDNLGLPLSGNRLIRDLGPAERKLVQVARALIDGAAQVVVFDEPTAPLAIEEVDLVMGAIAKLKAQGIAILYVSHYLSEITDICDRVTVFRQGETVGVFDNITAASSAELIYAMVGRAISDMFPARTERSVDTGLSVRGLAAARAFSDVSFEAGRGEILGIAGLIGSGREELTDCLYGLRKRTAGTVSFEGRSLDLNTAAKAVAQGVVLVPRDRRNDGLVLPMSVSENATLATLDRTSRAGLVDAKAAAAATESHITALDIRPPNPDAITRLLSGGNQQKVVLARWLATDAKVFIFDEPTVGVDVGAKAEIYQLIADLAGKGASVIVSSSDPVELQGICDRIIVMMRGKIVDELRASDASVDDLVAATTGAASVQGAAHAG</sequence>
<comment type="caution">
    <text evidence="10">The sequence shown here is derived from an EMBL/GenBank/DDBJ whole genome shotgun (WGS) entry which is preliminary data.</text>
</comment>
<reference evidence="10 11" key="1">
    <citation type="submission" date="2019-12" db="EMBL/GenBank/DDBJ databases">
        <title>Roseobacter cerasinus sp. nov., isolated from seawater around aquaculture.</title>
        <authorList>
            <person name="Muramatsu S."/>
            <person name="Takabe Y."/>
            <person name="Mori K."/>
            <person name="Takaichi S."/>
            <person name="Hanada S."/>
        </authorList>
    </citation>
    <scope>NUCLEOTIDE SEQUENCE [LARGE SCALE GENOMIC DNA]</scope>
    <source>
        <strain evidence="10 11">AI77</strain>
    </source>
</reference>